<dbReference type="AlphaFoldDB" id="A0A162I1T7"/>
<comment type="caution">
    <text evidence="1">The sequence shown here is derived from an EMBL/GenBank/DDBJ whole genome shotgun (WGS) entry which is preliminary data.</text>
</comment>
<dbReference type="EMBL" id="AZGZ01000033">
    <property type="protein sequence ID" value="KZZ87513.1"/>
    <property type="molecule type" value="Genomic_DNA"/>
</dbReference>
<gene>
    <name evidence="1" type="ORF">AAP_05596</name>
</gene>
<sequence>MSMIKERHEQKPKLTLFDLPLELRQIIYQEILINSVKHIFNQRQHQDLKKIRYEYVGDRVDTESKHLPTTIFLRERPKRLMDLKFPAMSYVWGSCELSPLFTVCRRWWVEIQSVMGLHWFTCFVVIDEPYDGGDWEGLLARLPKVTRQQMRNLEIFAFVQVSQDPQTQNNPLIGKSEAAIIRKHLPNLRKVTLKFGQRFEQSDYYSLGNPKALKERRLKLQALSSRCFWRWCGCGVYGST</sequence>
<evidence type="ECO:0000313" key="2">
    <source>
        <dbReference type="Proteomes" id="UP000242877"/>
    </source>
</evidence>
<name>A0A162I1T7_9EURO</name>
<reference evidence="1 2" key="1">
    <citation type="journal article" date="2016" name="Genome Biol. Evol.">
        <title>Divergent and convergent evolution of fungal pathogenicity.</title>
        <authorList>
            <person name="Shang Y."/>
            <person name="Xiao G."/>
            <person name="Zheng P."/>
            <person name="Cen K."/>
            <person name="Zhan S."/>
            <person name="Wang C."/>
        </authorList>
    </citation>
    <scope>NUCLEOTIDE SEQUENCE [LARGE SCALE GENOMIC DNA]</scope>
    <source>
        <strain evidence="1 2">ARSEF 7405</strain>
    </source>
</reference>
<protein>
    <submittedName>
        <fullName evidence="1">Uncharacterized protein</fullName>
    </submittedName>
</protein>
<proteinExistence type="predicted"/>
<dbReference type="Proteomes" id="UP000242877">
    <property type="component" value="Unassembled WGS sequence"/>
</dbReference>
<evidence type="ECO:0000313" key="1">
    <source>
        <dbReference type="EMBL" id="KZZ87513.1"/>
    </source>
</evidence>
<accession>A0A162I1T7</accession>
<organism evidence="1 2">
    <name type="scientific">Ascosphaera apis ARSEF 7405</name>
    <dbReference type="NCBI Taxonomy" id="392613"/>
    <lineage>
        <taxon>Eukaryota</taxon>
        <taxon>Fungi</taxon>
        <taxon>Dikarya</taxon>
        <taxon>Ascomycota</taxon>
        <taxon>Pezizomycotina</taxon>
        <taxon>Eurotiomycetes</taxon>
        <taxon>Eurotiomycetidae</taxon>
        <taxon>Onygenales</taxon>
        <taxon>Ascosphaeraceae</taxon>
        <taxon>Ascosphaera</taxon>
    </lineage>
</organism>
<dbReference type="VEuPathDB" id="FungiDB:AAP_05596"/>
<keyword evidence="2" id="KW-1185">Reference proteome</keyword>